<evidence type="ECO:0000256" key="7">
    <source>
        <dbReference type="ARBA" id="ARBA00022840"/>
    </source>
</evidence>
<keyword evidence="10" id="KW-1185">Reference proteome</keyword>
<feature type="domain" description="Signal transduction histidine kinase HWE region" evidence="8">
    <location>
        <begin position="138"/>
        <end position="220"/>
    </location>
</feature>
<sequence>MHRLTWHRDNLSKDKLQDYFMLALIASGASVMLQDESLDFIFISNLPDAWTIAAGDQPSDPSIFGEDIASRLKALKLTVRDGQEQTASMEAETRGGRIFEFRVQALSTPTAGTQTVTTIRELTEDRRKERALADLLLEVSHRSKNLLAVVHSIAAQTARNEVGVDNFLRKFRGRLYSLSHSQDLVTERSWQGAMFSDLVNTQVMQYLPTSLEVASLSGDDVLLNPVAALHVGLALHELTMNAIDHGNVREGMRRISLSSQLVKTNGQSHLQIEWIEMPVEDIADNPPASAMEASRFGSVVLSKVVPASVNGTARYEVNALGVRYFLDIPV</sequence>
<evidence type="ECO:0000256" key="5">
    <source>
        <dbReference type="ARBA" id="ARBA00022741"/>
    </source>
</evidence>
<keyword evidence="3" id="KW-0597">Phosphoprotein</keyword>
<organism evidence="9 10">
    <name type="scientific">Hartmannibacter diazotrophicus</name>
    <dbReference type="NCBI Taxonomy" id="1482074"/>
    <lineage>
        <taxon>Bacteria</taxon>
        <taxon>Pseudomonadati</taxon>
        <taxon>Pseudomonadota</taxon>
        <taxon>Alphaproteobacteria</taxon>
        <taxon>Hyphomicrobiales</taxon>
        <taxon>Pleomorphomonadaceae</taxon>
        <taxon>Hartmannibacter</taxon>
    </lineage>
</organism>
<evidence type="ECO:0000256" key="6">
    <source>
        <dbReference type="ARBA" id="ARBA00022777"/>
    </source>
</evidence>
<protein>
    <recommendedName>
        <fullName evidence="2">histidine kinase</fullName>
        <ecNumber evidence="2">2.7.13.3</ecNumber>
    </recommendedName>
</protein>
<keyword evidence="4 9" id="KW-0808">Transferase</keyword>
<dbReference type="InterPro" id="IPR011102">
    <property type="entry name" value="Sig_transdc_His_kinase_HWE"/>
</dbReference>
<keyword evidence="7" id="KW-0067">ATP-binding</keyword>
<dbReference type="KEGG" id="hdi:HDIA_2621"/>
<evidence type="ECO:0000313" key="9">
    <source>
        <dbReference type="EMBL" id="SON56162.1"/>
    </source>
</evidence>
<dbReference type="Proteomes" id="UP000223606">
    <property type="component" value="Chromosome 1"/>
</dbReference>
<dbReference type="AlphaFoldDB" id="A0A2C9D767"/>
<evidence type="ECO:0000313" key="10">
    <source>
        <dbReference type="Proteomes" id="UP000223606"/>
    </source>
</evidence>
<evidence type="ECO:0000256" key="2">
    <source>
        <dbReference type="ARBA" id="ARBA00012438"/>
    </source>
</evidence>
<reference evidence="10" key="1">
    <citation type="submission" date="2017-09" db="EMBL/GenBank/DDBJ databases">
        <title>Genome sequence of Nannocystis excedens DSM 71.</title>
        <authorList>
            <person name="Blom J."/>
        </authorList>
    </citation>
    <scope>NUCLEOTIDE SEQUENCE [LARGE SCALE GENOMIC DNA]</scope>
    <source>
        <strain evidence="10">type strain: E19</strain>
    </source>
</reference>
<evidence type="ECO:0000256" key="1">
    <source>
        <dbReference type="ARBA" id="ARBA00000085"/>
    </source>
</evidence>
<gene>
    <name evidence="9" type="ORF">HDIA_2621</name>
</gene>
<dbReference type="GO" id="GO:0005524">
    <property type="term" value="F:ATP binding"/>
    <property type="evidence" value="ECO:0007669"/>
    <property type="project" value="UniProtKB-KW"/>
</dbReference>
<evidence type="ECO:0000256" key="3">
    <source>
        <dbReference type="ARBA" id="ARBA00022553"/>
    </source>
</evidence>
<evidence type="ECO:0000256" key="4">
    <source>
        <dbReference type="ARBA" id="ARBA00022679"/>
    </source>
</evidence>
<dbReference type="Pfam" id="PF07536">
    <property type="entry name" value="HWE_HK"/>
    <property type="match status" value="1"/>
</dbReference>
<comment type="catalytic activity">
    <reaction evidence="1">
        <text>ATP + protein L-histidine = ADP + protein N-phospho-L-histidine.</text>
        <dbReference type="EC" id="2.7.13.3"/>
    </reaction>
</comment>
<dbReference type="PANTHER" id="PTHR41523:SF7">
    <property type="entry name" value="HISTIDINE KINASE"/>
    <property type="match status" value="1"/>
</dbReference>
<name>A0A2C9D767_9HYPH</name>
<proteinExistence type="predicted"/>
<dbReference type="EC" id="2.7.13.3" evidence="2"/>
<dbReference type="PANTHER" id="PTHR41523">
    <property type="entry name" value="TWO-COMPONENT SYSTEM SENSOR PROTEIN"/>
    <property type="match status" value="1"/>
</dbReference>
<keyword evidence="6 9" id="KW-0418">Kinase</keyword>
<accession>A0A2C9D767</accession>
<keyword evidence="5" id="KW-0547">Nucleotide-binding</keyword>
<dbReference type="EMBL" id="LT960614">
    <property type="protein sequence ID" value="SON56162.1"/>
    <property type="molecule type" value="Genomic_DNA"/>
</dbReference>
<dbReference type="GO" id="GO:0004673">
    <property type="term" value="F:protein histidine kinase activity"/>
    <property type="evidence" value="ECO:0007669"/>
    <property type="project" value="UniProtKB-EC"/>
</dbReference>
<dbReference type="SMART" id="SM00911">
    <property type="entry name" value="HWE_HK"/>
    <property type="match status" value="1"/>
</dbReference>
<evidence type="ECO:0000259" key="8">
    <source>
        <dbReference type="SMART" id="SM00911"/>
    </source>
</evidence>